<keyword evidence="13" id="KW-1185">Reference proteome</keyword>
<dbReference type="GeneID" id="27686831"/>
<accession>A0A0L0HJ59</accession>
<dbReference type="AlphaFoldDB" id="A0A0L0HJ59"/>
<dbReference type="GO" id="GO:0006338">
    <property type="term" value="P:chromatin remodeling"/>
    <property type="evidence" value="ECO:0007669"/>
    <property type="project" value="InterPro"/>
</dbReference>
<feature type="region of interest" description="Disordered" evidence="9">
    <location>
        <begin position="446"/>
        <end position="480"/>
    </location>
</feature>
<evidence type="ECO:0000256" key="7">
    <source>
        <dbReference type="ARBA" id="ARBA00023242"/>
    </source>
</evidence>
<dbReference type="eggNOG" id="KOG0386">
    <property type="taxonomic scope" value="Eukaryota"/>
</dbReference>
<dbReference type="GO" id="GO:0006368">
    <property type="term" value="P:transcription elongation by RNA polymerase II"/>
    <property type="evidence" value="ECO:0007669"/>
    <property type="project" value="TreeGrafter"/>
</dbReference>
<dbReference type="InterPro" id="IPR043151">
    <property type="entry name" value="BAH_sf"/>
</dbReference>
<dbReference type="Proteomes" id="UP000053201">
    <property type="component" value="Unassembled WGS sequence"/>
</dbReference>
<dbReference type="Gene3D" id="1.20.920.10">
    <property type="entry name" value="Bromodomain-like"/>
    <property type="match status" value="2"/>
</dbReference>
<keyword evidence="6" id="KW-0804">Transcription</keyword>
<dbReference type="CDD" id="cd04717">
    <property type="entry name" value="BAH_polybromo"/>
    <property type="match status" value="1"/>
</dbReference>
<feature type="domain" description="BAH" evidence="11">
    <location>
        <begin position="290"/>
        <end position="410"/>
    </location>
</feature>
<dbReference type="Pfam" id="PF01426">
    <property type="entry name" value="BAH"/>
    <property type="match status" value="1"/>
</dbReference>
<dbReference type="FunCoup" id="A0A0L0HJ59">
    <property type="interactions" value="159"/>
</dbReference>
<keyword evidence="7" id="KW-0539">Nucleus</keyword>
<evidence type="ECO:0000259" key="11">
    <source>
        <dbReference type="PROSITE" id="PS51038"/>
    </source>
</evidence>
<keyword evidence="5 8" id="KW-0103">Bromodomain</keyword>
<evidence type="ECO:0000256" key="2">
    <source>
        <dbReference type="ARBA" id="ARBA00022737"/>
    </source>
</evidence>
<evidence type="ECO:0000256" key="1">
    <source>
        <dbReference type="ARBA" id="ARBA00004123"/>
    </source>
</evidence>
<dbReference type="InterPro" id="IPR001025">
    <property type="entry name" value="BAH_dom"/>
</dbReference>
<protein>
    <recommendedName>
        <fullName evidence="14">Bromo domain-containing protein</fullName>
    </recommendedName>
</protein>
<evidence type="ECO:0000256" key="4">
    <source>
        <dbReference type="ARBA" id="ARBA00023015"/>
    </source>
</evidence>
<keyword evidence="4" id="KW-0805">Transcription regulation</keyword>
<dbReference type="PROSITE" id="PS51038">
    <property type="entry name" value="BAH"/>
    <property type="match status" value="1"/>
</dbReference>
<evidence type="ECO:0000256" key="6">
    <source>
        <dbReference type="ARBA" id="ARBA00023163"/>
    </source>
</evidence>
<feature type="region of interest" description="Disordered" evidence="9">
    <location>
        <begin position="625"/>
        <end position="662"/>
    </location>
</feature>
<dbReference type="OMA" id="GQYRDHD"/>
<evidence type="ECO:0000256" key="5">
    <source>
        <dbReference type="ARBA" id="ARBA00023117"/>
    </source>
</evidence>
<evidence type="ECO:0000259" key="10">
    <source>
        <dbReference type="PROSITE" id="PS50014"/>
    </source>
</evidence>
<dbReference type="PROSITE" id="PS50014">
    <property type="entry name" value="BROMODOMAIN_2"/>
    <property type="match status" value="2"/>
</dbReference>
<dbReference type="GO" id="GO:0003682">
    <property type="term" value="F:chromatin binding"/>
    <property type="evidence" value="ECO:0007669"/>
    <property type="project" value="InterPro"/>
</dbReference>
<dbReference type="EMBL" id="KQ257454">
    <property type="protein sequence ID" value="KND01501.1"/>
    <property type="molecule type" value="Genomic_DNA"/>
</dbReference>
<evidence type="ECO:0000256" key="8">
    <source>
        <dbReference type="PROSITE-ProRule" id="PRU00035"/>
    </source>
</evidence>
<dbReference type="GO" id="GO:0016586">
    <property type="term" value="C:RSC-type complex"/>
    <property type="evidence" value="ECO:0007669"/>
    <property type="project" value="InterPro"/>
</dbReference>
<dbReference type="CDD" id="cd04369">
    <property type="entry name" value="Bromodomain"/>
    <property type="match status" value="2"/>
</dbReference>
<feature type="domain" description="Bromo" evidence="10">
    <location>
        <begin position="182"/>
        <end position="252"/>
    </location>
</feature>
<dbReference type="VEuPathDB" id="FungiDB:SPPG_03301"/>
<comment type="subcellular location">
    <subcellularLocation>
        <location evidence="1">Nucleus</location>
    </subcellularLocation>
</comment>
<dbReference type="PANTHER" id="PTHR16062:SF19">
    <property type="entry name" value="PROTEIN POLYBROMO-1"/>
    <property type="match status" value="1"/>
</dbReference>
<organism evidence="12 13">
    <name type="scientific">Spizellomyces punctatus (strain DAOM BR117)</name>
    <dbReference type="NCBI Taxonomy" id="645134"/>
    <lineage>
        <taxon>Eukaryota</taxon>
        <taxon>Fungi</taxon>
        <taxon>Fungi incertae sedis</taxon>
        <taxon>Chytridiomycota</taxon>
        <taxon>Chytridiomycota incertae sedis</taxon>
        <taxon>Chytridiomycetes</taxon>
        <taxon>Spizellomycetales</taxon>
        <taxon>Spizellomycetaceae</taxon>
        <taxon>Spizellomyces</taxon>
    </lineage>
</organism>
<keyword evidence="2" id="KW-0677">Repeat</keyword>
<dbReference type="SMART" id="SM00297">
    <property type="entry name" value="BROMO"/>
    <property type="match status" value="2"/>
</dbReference>
<feature type="region of interest" description="Disordered" evidence="9">
    <location>
        <begin position="1"/>
        <end position="27"/>
    </location>
</feature>
<evidence type="ECO:0000313" key="13">
    <source>
        <dbReference type="Proteomes" id="UP000053201"/>
    </source>
</evidence>
<dbReference type="InterPro" id="IPR018359">
    <property type="entry name" value="Bromodomain_CS"/>
</dbReference>
<dbReference type="Gene3D" id="2.30.30.490">
    <property type="match status" value="1"/>
</dbReference>
<dbReference type="OrthoDB" id="1742084at2759"/>
<dbReference type="RefSeq" id="XP_016609540.1">
    <property type="nucleotide sequence ID" value="XM_016751577.1"/>
</dbReference>
<proteinExistence type="predicted"/>
<dbReference type="InterPro" id="IPR037382">
    <property type="entry name" value="Rsc/polybromo"/>
</dbReference>
<dbReference type="InterPro" id="IPR001487">
    <property type="entry name" value="Bromodomain"/>
</dbReference>
<reference evidence="12 13" key="1">
    <citation type="submission" date="2009-08" db="EMBL/GenBank/DDBJ databases">
        <title>The Genome Sequence of Spizellomyces punctatus strain DAOM BR117.</title>
        <authorList>
            <consortium name="The Broad Institute Genome Sequencing Platform"/>
            <person name="Russ C."/>
            <person name="Cuomo C."/>
            <person name="Shea T."/>
            <person name="Young S.K."/>
            <person name="Zeng Q."/>
            <person name="Koehrsen M."/>
            <person name="Haas B."/>
            <person name="Borodovsky M."/>
            <person name="Guigo R."/>
            <person name="Alvarado L."/>
            <person name="Berlin A."/>
            <person name="Bochicchio J."/>
            <person name="Borenstein D."/>
            <person name="Chapman S."/>
            <person name="Chen Z."/>
            <person name="Engels R."/>
            <person name="Freedman E."/>
            <person name="Gellesch M."/>
            <person name="Goldberg J."/>
            <person name="Griggs A."/>
            <person name="Gujja S."/>
            <person name="Heiman D."/>
            <person name="Hepburn T."/>
            <person name="Howarth C."/>
            <person name="Jen D."/>
            <person name="Larson L."/>
            <person name="Lewis B."/>
            <person name="Mehta T."/>
            <person name="Park D."/>
            <person name="Pearson M."/>
            <person name="Roberts A."/>
            <person name="Saif S."/>
            <person name="Shenoy N."/>
            <person name="Sisk P."/>
            <person name="Stolte C."/>
            <person name="Sykes S."/>
            <person name="Thomson T."/>
            <person name="Walk T."/>
            <person name="White J."/>
            <person name="Yandava C."/>
            <person name="Burger G."/>
            <person name="Gray M.W."/>
            <person name="Holland P.W.H."/>
            <person name="King N."/>
            <person name="Lang F.B.F."/>
            <person name="Roger A.J."/>
            <person name="Ruiz-Trillo I."/>
            <person name="Lander E."/>
            <person name="Nusbaum C."/>
        </authorList>
    </citation>
    <scope>NUCLEOTIDE SEQUENCE [LARGE SCALE GENOMIC DNA]</scope>
    <source>
        <strain evidence="12 13">DAOM BR117</strain>
    </source>
</reference>
<gene>
    <name evidence="12" type="ORF">SPPG_03301</name>
</gene>
<dbReference type="eggNOG" id="KOG1827">
    <property type="taxonomic scope" value="Eukaryota"/>
</dbReference>
<dbReference type="PANTHER" id="PTHR16062">
    <property type="entry name" value="SWI/SNF-RELATED"/>
    <property type="match status" value="1"/>
</dbReference>
<evidence type="ECO:0000256" key="9">
    <source>
        <dbReference type="SAM" id="MobiDB-lite"/>
    </source>
</evidence>
<dbReference type="PRINTS" id="PR00503">
    <property type="entry name" value="BROMODOMAIN"/>
</dbReference>
<dbReference type="STRING" id="645134.A0A0L0HJ59"/>
<dbReference type="SUPFAM" id="SSF47370">
    <property type="entry name" value="Bromodomain"/>
    <property type="match status" value="2"/>
</dbReference>
<feature type="compositionally biased region" description="Low complexity" evidence="9">
    <location>
        <begin position="1"/>
        <end position="12"/>
    </location>
</feature>
<dbReference type="InterPro" id="IPR036427">
    <property type="entry name" value="Bromodomain-like_sf"/>
</dbReference>
<keyword evidence="3" id="KW-0156">Chromatin regulator</keyword>
<feature type="domain" description="Bromo" evidence="10">
    <location>
        <begin position="50"/>
        <end position="120"/>
    </location>
</feature>
<evidence type="ECO:0000313" key="12">
    <source>
        <dbReference type="EMBL" id="KND01501.1"/>
    </source>
</evidence>
<dbReference type="PROSITE" id="PS00633">
    <property type="entry name" value="BROMODOMAIN_1"/>
    <property type="match status" value="2"/>
</dbReference>
<evidence type="ECO:0008006" key="14">
    <source>
        <dbReference type="Google" id="ProtNLM"/>
    </source>
</evidence>
<sequence>MPASPAPSDSPAVPRPRRGRPPANKVSQTDAMLRAMDDVLIAIRSLQDKTGRKISELFEELVSRDDYPEYYEIIQQPIALEVIQEKIDRREYRTMEEFQADMELLIENAKTFNRKGSTVYKDAVTLQGAFELELAAHSQKLPNRSGEVLNSQASVSPDTSNEKLVNEFRNILRTITTRKNDEGRIISEMFQELPDKDEYPDYYDEIKNPISLDIIQQKIDRKAYHSVAEFEADFMRMVSNAMEYNAEGSEVYQDAIALQMLFNELMKKRHGNDAKDDLKVSSPALTVDGQTYEPGDFVYIFNPNDPMKPTVAQIISVWSKQHPVPREGVSACWFLRPEQTVHRANTKFMHNEVFKTNHTENYYANEIVGRCWVLYIRDYVRGRPKGASKDDVYVCESRYNEQAKQYSKIKNWLTCIPEVARHKQLDLELFPTPIVPLRLYSAFDESTNQGRTRKGSEDAQSIAERPATPKPQSPRKIPGTAPASLIQLKTPAVQLHATSTPGATAASIPSTWTTGATPSTPLIVSPLTPTVPHTATAQSYVPSTLGLGTSNTGAPVTPYFTKPPKSTPTPSSQGYDNLPVTTIDCFDTTDDKKLKWFAAPPLDMVDNWTAIHSLEYLYRKAQEKRRRRGSLELRQNAGSGKRLKKLKVEAQKASSAEIKSLS</sequence>
<name>A0A0L0HJ59_SPIPD</name>
<dbReference type="Pfam" id="PF00439">
    <property type="entry name" value="Bromodomain"/>
    <property type="match status" value="2"/>
</dbReference>
<dbReference type="SMART" id="SM00439">
    <property type="entry name" value="BAH"/>
    <property type="match status" value="1"/>
</dbReference>
<evidence type="ECO:0000256" key="3">
    <source>
        <dbReference type="ARBA" id="ARBA00022853"/>
    </source>
</evidence>
<dbReference type="InParanoid" id="A0A0L0HJ59"/>